<accession>A0A0D0CDB8</accession>
<gene>
    <name evidence="1" type="ORF">PAXRUDRAFT_20745</name>
</gene>
<reference evidence="2" key="2">
    <citation type="submission" date="2015-01" db="EMBL/GenBank/DDBJ databases">
        <title>Evolutionary Origins and Diversification of the Mycorrhizal Mutualists.</title>
        <authorList>
            <consortium name="DOE Joint Genome Institute"/>
            <consortium name="Mycorrhizal Genomics Consortium"/>
            <person name="Kohler A."/>
            <person name="Kuo A."/>
            <person name="Nagy L.G."/>
            <person name="Floudas D."/>
            <person name="Copeland A."/>
            <person name="Barry K.W."/>
            <person name="Cichocki N."/>
            <person name="Veneault-Fourrey C."/>
            <person name="LaButti K."/>
            <person name="Lindquist E.A."/>
            <person name="Lipzen A."/>
            <person name="Lundell T."/>
            <person name="Morin E."/>
            <person name="Murat C."/>
            <person name="Riley R."/>
            <person name="Ohm R."/>
            <person name="Sun H."/>
            <person name="Tunlid A."/>
            <person name="Henrissat B."/>
            <person name="Grigoriev I.V."/>
            <person name="Hibbett D.S."/>
            <person name="Martin F."/>
        </authorList>
    </citation>
    <scope>NUCLEOTIDE SEQUENCE [LARGE SCALE GENOMIC DNA]</scope>
    <source>
        <strain evidence="2">Ve08.2h10</strain>
    </source>
</reference>
<organism evidence="1 2">
    <name type="scientific">Paxillus rubicundulus Ve08.2h10</name>
    <dbReference type="NCBI Taxonomy" id="930991"/>
    <lineage>
        <taxon>Eukaryota</taxon>
        <taxon>Fungi</taxon>
        <taxon>Dikarya</taxon>
        <taxon>Basidiomycota</taxon>
        <taxon>Agaricomycotina</taxon>
        <taxon>Agaricomycetes</taxon>
        <taxon>Agaricomycetidae</taxon>
        <taxon>Boletales</taxon>
        <taxon>Paxilineae</taxon>
        <taxon>Paxillaceae</taxon>
        <taxon>Paxillus</taxon>
    </lineage>
</organism>
<dbReference type="AlphaFoldDB" id="A0A0D0CDB8"/>
<evidence type="ECO:0000313" key="1">
    <source>
        <dbReference type="EMBL" id="KIK73538.1"/>
    </source>
</evidence>
<protein>
    <submittedName>
        <fullName evidence="1">Unplaced genomic scaffold scaffold_4824, whole genome shotgun sequence</fullName>
    </submittedName>
</protein>
<proteinExistence type="predicted"/>
<dbReference type="HOGENOM" id="CLU_174974_0_0_1"/>
<sequence>MLSALLAQSTPSTPKKLVKQVAFEAATANLHVLVLTLLGDADNLVKEWDMWSNKWNVAMDAMAGANALPRG</sequence>
<evidence type="ECO:0000313" key="2">
    <source>
        <dbReference type="Proteomes" id="UP000054538"/>
    </source>
</evidence>
<dbReference type="Proteomes" id="UP000054538">
    <property type="component" value="Unassembled WGS sequence"/>
</dbReference>
<keyword evidence="2" id="KW-1185">Reference proteome</keyword>
<reference evidence="1 2" key="1">
    <citation type="submission" date="2014-04" db="EMBL/GenBank/DDBJ databases">
        <authorList>
            <consortium name="DOE Joint Genome Institute"/>
            <person name="Kuo A."/>
            <person name="Kohler A."/>
            <person name="Jargeat P."/>
            <person name="Nagy L.G."/>
            <person name="Floudas D."/>
            <person name="Copeland A."/>
            <person name="Barry K.W."/>
            <person name="Cichocki N."/>
            <person name="Veneault-Fourrey C."/>
            <person name="LaButti K."/>
            <person name="Lindquist E.A."/>
            <person name="Lipzen A."/>
            <person name="Lundell T."/>
            <person name="Morin E."/>
            <person name="Murat C."/>
            <person name="Sun H."/>
            <person name="Tunlid A."/>
            <person name="Henrissat B."/>
            <person name="Grigoriev I.V."/>
            <person name="Hibbett D.S."/>
            <person name="Martin F."/>
            <person name="Nordberg H.P."/>
            <person name="Cantor M.N."/>
            <person name="Hua S.X."/>
        </authorList>
    </citation>
    <scope>NUCLEOTIDE SEQUENCE [LARGE SCALE GENOMIC DNA]</scope>
    <source>
        <strain evidence="1 2">Ve08.2h10</strain>
    </source>
</reference>
<dbReference type="InParanoid" id="A0A0D0CDB8"/>
<name>A0A0D0CDB8_9AGAM</name>
<dbReference type="EMBL" id="KN829646">
    <property type="protein sequence ID" value="KIK73538.1"/>
    <property type="molecule type" value="Genomic_DNA"/>
</dbReference>